<feature type="compositionally biased region" description="Low complexity" evidence="4">
    <location>
        <begin position="40"/>
        <end position="50"/>
    </location>
</feature>
<dbReference type="Gene3D" id="3.90.1210.10">
    <property type="entry name" value="Antifreeze-like/N-acetylneuraminic acid synthase C-terminal domain"/>
    <property type="match status" value="1"/>
</dbReference>
<evidence type="ECO:0000256" key="3">
    <source>
        <dbReference type="ARBA" id="ARBA00022764"/>
    </source>
</evidence>
<keyword evidence="6" id="KW-0969">Cilium</keyword>
<dbReference type="GO" id="GO:0042597">
    <property type="term" value="C:periplasmic space"/>
    <property type="evidence" value="ECO:0007669"/>
    <property type="project" value="UniProtKB-SubCell"/>
</dbReference>
<dbReference type="Pfam" id="PF17656">
    <property type="entry name" value="ChapFlgA_N"/>
    <property type="match status" value="1"/>
</dbReference>
<organism evidence="6 7">
    <name type="scientific">Pararobbsia silviterrae</name>
    <dbReference type="NCBI Taxonomy" id="1792498"/>
    <lineage>
        <taxon>Bacteria</taxon>
        <taxon>Pseudomonadati</taxon>
        <taxon>Pseudomonadota</taxon>
        <taxon>Betaproteobacteria</taxon>
        <taxon>Burkholderiales</taxon>
        <taxon>Burkholderiaceae</taxon>
        <taxon>Pararobbsia</taxon>
    </lineage>
</organism>
<dbReference type="InterPro" id="IPR017585">
    <property type="entry name" value="SAF_FlgA"/>
</dbReference>
<keyword evidence="7" id="KW-1185">Reference proteome</keyword>
<comment type="caution">
    <text evidence="6">The sequence shown here is derived from an EMBL/GenBank/DDBJ whole genome shotgun (WGS) entry which is preliminary data.</text>
</comment>
<proteinExistence type="predicted"/>
<evidence type="ECO:0000313" key="7">
    <source>
        <dbReference type="Proteomes" id="UP000270342"/>
    </source>
</evidence>
<dbReference type="InterPro" id="IPR041231">
    <property type="entry name" value="FlgA_N"/>
</dbReference>
<dbReference type="AlphaFoldDB" id="A0A494X4V4"/>
<protein>
    <submittedName>
        <fullName evidence="6">Flagellar basal body P-ring formation protein FlgA</fullName>
    </submittedName>
</protein>
<evidence type="ECO:0000256" key="1">
    <source>
        <dbReference type="ARBA" id="ARBA00004418"/>
    </source>
</evidence>
<feature type="domain" description="SAF" evidence="5">
    <location>
        <begin position="180"/>
        <end position="242"/>
    </location>
</feature>
<dbReference type="OrthoDB" id="8561436at2"/>
<feature type="region of interest" description="Disordered" evidence="4">
    <location>
        <begin position="40"/>
        <end position="60"/>
    </location>
</feature>
<dbReference type="GO" id="GO:0044780">
    <property type="term" value="P:bacterial-type flagellum assembly"/>
    <property type="evidence" value="ECO:0007669"/>
    <property type="project" value="InterPro"/>
</dbReference>
<dbReference type="EMBL" id="RBZU01000017">
    <property type="protein sequence ID" value="RKP45390.1"/>
    <property type="molecule type" value="Genomic_DNA"/>
</dbReference>
<keyword evidence="3" id="KW-0574">Periplasm</keyword>
<dbReference type="CDD" id="cd11614">
    <property type="entry name" value="SAF_CpaB_FlgA_like"/>
    <property type="match status" value="1"/>
</dbReference>
<dbReference type="Proteomes" id="UP000270342">
    <property type="component" value="Unassembled WGS sequence"/>
</dbReference>
<dbReference type="SMART" id="SM00858">
    <property type="entry name" value="SAF"/>
    <property type="match status" value="1"/>
</dbReference>
<dbReference type="PANTHER" id="PTHR36307">
    <property type="entry name" value="FLAGELLA BASAL BODY P-RING FORMATION PROTEIN FLGA"/>
    <property type="match status" value="1"/>
</dbReference>
<gene>
    <name evidence="6" type="primary">flgA</name>
    <name evidence="6" type="ORF">D7S86_26355</name>
</gene>
<comment type="subcellular location">
    <subcellularLocation>
        <location evidence="1">Periplasm</location>
    </subcellularLocation>
</comment>
<name>A0A494X4V4_9BURK</name>
<dbReference type="Pfam" id="PF13144">
    <property type="entry name" value="ChapFlgA"/>
    <property type="match status" value="1"/>
</dbReference>
<reference evidence="6 7" key="1">
    <citation type="submission" date="2018-10" db="EMBL/GenBank/DDBJ databases">
        <title>Robbsia sp. DHC34, isolated from soil.</title>
        <authorList>
            <person name="Gao Z.-H."/>
            <person name="Qiu L.-H."/>
        </authorList>
    </citation>
    <scope>NUCLEOTIDE SEQUENCE [LARGE SCALE GENOMIC DNA]</scope>
    <source>
        <strain evidence="6 7">DHC34</strain>
    </source>
</reference>
<keyword evidence="2" id="KW-0732">Signal</keyword>
<evidence type="ECO:0000256" key="4">
    <source>
        <dbReference type="SAM" id="MobiDB-lite"/>
    </source>
</evidence>
<dbReference type="InterPro" id="IPR013974">
    <property type="entry name" value="SAF"/>
</dbReference>
<keyword evidence="6" id="KW-0282">Flagellum</keyword>
<evidence type="ECO:0000256" key="2">
    <source>
        <dbReference type="ARBA" id="ARBA00022729"/>
    </source>
</evidence>
<keyword evidence="6" id="KW-0966">Cell projection</keyword>
<evidence type="ECO:0000313" key="6">
    <source>
        <dbReference type="EMBL" id="RKP45390.1"/>
    </source>
</evidence>
<evidence type="ECO:0000259" key="5">
    <source>
        <dbReference type="SMART" id="SM00858"/>
    </source>
</evidence>
<dbReference type="Gene3D" id="2.30.30.760">
    <property type="match status" value="1"/>
</dbReference>
<accession>A0A494X4V4</accession>
<dbReference type="InterPro" id="IPR039246">
    <property type="entry name" value="Flagellar_FlgA"/>
</dbReference>
<dbReference type="PANTHER" id="PTHR36307:SF1">
    <property type="entry name" value="FLAGELLA BASAL BODY P-RING FORMATION PROTEIN FLGA"/>
    <property type="match status" value="1"/>
</dbReference>
<sequence length="304" mass="31214">MPSLETIEPTQSMGTAMSPAARFAAAADLRHDAAQAASGAAGNAAQASNDDAQRAPALQRVHAAAPQVIVESSNGPPIEHSVTISHAELAVAGAVPVGKQDPAVIMKVAEDFLREQAAGLPGRVTITVPPVGPHGLAACDNLQAFMAPGAPVWGRTTVGVRCVGDRPWTLYVLARISVEATYYVAARQIMPGDVIQATDLLPRDGDLAVMPRAIVTDPSQAVGAVAQNRITPGLPVRTDLIRSVNAIQLGQTVKVVAEGNGFSISTDGSALNNAGPGQQVRVKTDNGQTVVGTATGRGVVQIPM</sequence>
<dbReference type="NCBIfam" id="TIGR03170">
    <property type="entry name" value="flgA_cterm"/>
    <property type="match status" value="1"/>
</dbReference>